<gene>
    <name evidence="1" type="primary">ORF26292</name>
</gene>
<name>A0A0B6YK54_9EUPU</name>
<sequence length="159" mass="18300">RIPGNLTCKAHYRAGNTDQGICVEKMVLHFKNMDPGFEVKFFTTRFGPEKAFNSFHNADQFDEWCTKESMVSIELTSLHGFQNMNDDYDLKFRVTNVSRDSIDKHYRMDSFKDCNQEQVLKSGEVIELTAHEYPAPSDLPASCLLTFSTTSEEEYDEVC</sequence>
<feature type="non-terminal residue" evidence="1">
    <location>
        <position position="159"/>
    </location>
</feature>
<proteinExistence type="predicted"/>
<reference evidence="1" key="1">
    <citation type="submission" date="2014-12" db="EMBL/GenBank/DDBJ databases">
        <title>Insight into the proteome of Arion vulgaris.</title>
        <authorList>
            <person name="Aradska J."/>
            <person name="Bulat T."/>
            <person name="Smidak R."/>
            <person name="Sarate P."/>
            <person name="Gangsoo J."/>
            <person name="Sialana F."/>
            <person name="Bilban M."/>
            <person name="Lubec G."/>
        </authorList>
    </citation>
    <scope>NUCLEOTIDE SEQUENCE</scope>
    <source>
        <tissue evidence="1">Skin</tissue>
    </source>
</reference>
<organism evidence="1">
    <name type="scientific">Arion vulgaris</name>
    <dbReference type="NCBI Taxonomy" id="1028688"/>
    <lineage>
        <taxon>Eukaryota</taxon>
        <taxon>Metazoa</taxon>
        <taxon>Spiralia</taxon>
        <taxon>Lophotrochozoa</taxon>
        <taxon>Mollusca</taxon>
        <taxon>Gastropoda</taxon>
        <taxon>Heterobranchia</taxon>
        <taxon>Euthyneura</taxon>
        <taxon>Panpulmonata</taxon>
        <taxon>Eupulmonata</taxon>
        <taxon>Stylommatophora</taxon>
        <taxon>Helicina</taxon>
        <taxon>Arionoidea</taxon>
        <taxon>Arionidae</taxon>
        <taxon>Arion</taxon>
    </lineage>
</organism>
<dbReference type="AlphaFoldDB" id="A0A0B6YK54"/>
<feature type="non-terminal residue" evidence="1">
    <location>
        <position position="1"/>
    </location>
</feature>
<accession>A0A0B6YK54</accession>
<protein>
    <submittedName>
        <fullName evidence="1">Uncharacterized protein</fullName>
    </submittedName>
</protein>
<dbReference type="EMBL" id="HACG01009025">
    <property type="protein sequence ID" value="CEK55890.1"/>
    <property type="molecule type" value="Transcribed_RNA"/>
</dbReference>
<evidence type="ECO:0000313" key="1">
    <source>
        <dbReference type="EMBL" id="CEK55890.1"/>
    </source>
</evidence>